<reference evidence="1 2" key="2">
    <citation type="journal article" date="2016" name="ISME J.">
        <title>Physiological and genomic characterization of two novel marine thaumarchaeal strains indicates niche differentiation.</title>
        <authorList>
            <person name="Bayer B."/>
            <person name="Vojvoda J."/>
            <person name="Offre P."/>
            <person name="Alves R.J."/>
            <person name="Elisabeth N.H."/>
            <person name="Garcia J.A."/>
            <person name="Volland J.M."/>
            <person name="Srivastava A."/>
            <person name="Schleper C."/>
            <person name="Herndl G.J."/>
        </authorList>
    </citation>
    <scope>NUCLEOTIDE SEQUENCE [LARGE SCALE GENOMIC DNA]</scope>
    <source>
        <strain evidence="1 2">NF5</strain>
    </source>
</reference>
<dbReference type="KEGG" id="nin:NADRNF5_1145"/>
<gene>
    <name evidence="1" type="ORF">NADRNF5_1145</name>
</gene>
<evidence type="ECO:0000313" key="2">
    <source>
        <dbReference type="Proteomes" id="UP000032408"/>
    </source>
</evidence>
<dbReference type="RefSeq" id="WP_192828292.1">
    <property type="nucleotide sequence ID" value="NZ_CP011070.1"/>
</dbReference>
<dbReference type="AlphaFoldDB" id="A0A0D5C225"/>
<evidence type="ECO:0000313" key="1">
    <source>
        <dbReference type="EMBL" id="AJW70834.1"/>
    </source>
</evidence>
<dbReference type="HOGENOM" id="CLU_3093930_0_0_2"/>
<name>A0A0D5C225_9ARCH</name>
<accession>A0A0D5C225</accession>
<dbReference type="GeneID" id="59167008"/>
<dbReference type="EMBL" id="CP011070">
    <property type="protein sequence ID" value="AJW70834.1"/>
    <property type="molecule type" value="Genomic_DNA"/>
</dbReference>
<dbReference type="STRING" id="1580092.NADRNF5_1145"/>
<organism evidence="1 2">
    <name type="scientific">Nitrosopumilus adriaticus</name>
    <dbReference type="NCBI Taxonomy" id="1580092"/>
    <lineage>
        <taxon>Archaea</taxon>
        <taxon>Nitrososphaerota</taxon>
        <taxon>Nitrososphaeria</taxon>
        <taxon>Nitrosopumilales</taxon>
        <taxon>Nitrosopumilaceae</taxon>
        <taxon>Nitrosopumilus</taxon>
    </lineage>
</organism>
<reference evidence="2" key="1">
    <citation type="submission" date="2015-03" db="EMBL/GenBank/DDBJ databases">
        <title>Characterization of two novel Thaumarchaeota isolated from the Northern Adriatic Sea.</title>
        <authorList>
            <person name="Bayer B."/>
            <person name="Vojvoda J."/>
            <person name="Offre P."/>
            <person name="Srivastava A."/>
            <person name="Elisabeth N."/>
            <person name="Garcia J.A.L."/>
            <person name="Schleper C."/>
            <person name="Herndl G.J."/>
        </authorList>
    </citation>
    <scope>NUCLEOTIDE SEQUENCE [LARGE SCALE GENOMIC DNA]</scope>
    <source>
        <strain evidence="2">NF5</strain>
    </source>
</reference>
<dbReference type="OrthoDB" id="5004at2157"/>
<sequence length="51" mass="6289">MHCDDKRTLYVLKKEIEKSWDELKESGFKDEKLLKNLNDAFIDYFEYKNQE</sequence>
<protein>
    <submittedName>
        <fullName evidence="1">Uncharacterized protein</fullName>
    </submittedName>
</protein>
<proteinExistence type="predicted"/>
<keyword evidence="2" id="KW-1185">Reference proteome</keyword>
<dbReference type="Proteomes" id="UP000032408">
    <property type="component" value="Chromosome"/>
</dbReference>